<dbReference type="OrthoDB" id="3243290at2"/>
<dbReference type="PATRIC" id="fig|38300.4.peg.4700"/>
<evidence type="ECO:0000313" key="3">
    <source>
        <dbReference type="Proteomes" id="UP000060513"/>
    </source>
</evidence>
<dbReference type="GeneID" id="97234471"/>
<dbReference type="InterPro" id="IPR036291">
    <property type="entry name" value="NAD(P)-bd_dom_sf"/>
</dbReference>
<dbReference type="Proteomes" id="UP000060513">
    <property type="component" value="Chromosome"/>
</dbReference>
<dbReference type="InterPro" id="IPR008030">
    <property type="entry name" value="NmrA-like"/>
</dbReference>
<dbReference type="STRING" id="38300.SPRI_4482"/>
<accession>A0A0M4DE10</accession>
<evidence type="ECO:0000313" key="2">
    <source>
        <dbReference type="EMBL" id="ALC22788.1"/>
    </source>
</evidence>
<dbReference type="EMBL" id="CP011340">
    <property type="protein sequence ID" value="ALC22788.1"/>
    <property type="molecule type" value="Genomic_DNA"/>
</dbReference>
<dbReference type="AlphaFoldDB" id="A0A0M4DE10"/>
<dbReference type="KEGG" id="spri:SPRI_4482"/>
<dbReference type="RefSeq" id="WP_053557217.1">
    <property type="nucleotide sequence ID" value="NZ_CP011340.1"/>
</dbReference>
<dbReference type="PANTHER" id="PTHR43162">
    <property type="match status" value="1"/>
</dbReference>
<dbReference type="SUPFAM" id="SSF51735">
    <property type="entry name" value="NAD(P)-binding Rossmann-fold domains"/>
    <property type="match status" value="1"/>
</dbReference>
<evidence type="ECO:0000259" key="1">
    <source>
        <dbReference type="Pfam" id="PF05368"/>
    </source>
</evidence>
<dbReference type="InterPro" id="IPR051604">
    <property type="entry name" value="Ergot_Alk_Oxidoreductase"/>
</dbReference>
<sequence length="293" mass="31046">MLPVIAVTGASGRVGGRVARRLSGADAATRLIGRDPTRLPELPGATVARPASYGDGEAMRRALDGAQTLFMVSAHEAAGRVKEHCTAVDAAVAAGIERIVYVSFVGAAPDATFTFARDHWHTEQYIRSCGVRHTFLRDNFYLAAFPSMTGKDGVLRGPGGQGRVAAVAHDDIADAAAAVLLDGTRTHDRVVYDLTGPGAFTLAEAAETLSEVTGRAVRYHLESREEAYASRAGYGAEDWEVTGWVSSYEAIAKGEMATVSDAVPRLTGHPAQGLHDYLVAHPGSWRHLLPGTP</sequence>
<gene>
    <name evidence="2" type="ORF">SPRI_4482</name>
</gene>
<organism evidence="2">
    <name type="scientific">Streptomyces pristinaespiralis</name>
    <dbReference type="NCBI Taxonomy" id="38300"/>
    <lineage>
        <taxon>Bacteria</taxon>
        <taxon>Bacillati</taxon>
        <taxon>Actinomycetota</taxon>
        <taxon>Actinomycetes</taxon>
        <taxon>Kitasatosporales</taxon>
        <taxon>Streptomycetaceae</taxon>
        <taxon>Streptomyces</taxon>
    </lineage>
</organism>
<dbReference type="Gene3D" id="3.40.50.720">
    <property type="entry name" value="NAD(P)-binding Rossmann-like Domain"/>
    <property type="match status" value="1"/>
</dbReference>
<name>A0A0M4DE10_STRPR</name>
<proteinExistence type="predicted"/>
<protein>
    <submittedName>
        <fullName evidence="2">Nucleoside-diphosphate sugar epimerase</fullName>
    </submittedName>
</protein>
<feature type="domain" description="NmrA-like" evidence="1">
    <location>
        <begin position="4"/>
        <end position="223"/>
    </location>
</feature>
<reference evidence="2 3" key="1">
    <citation type="submission" date="2015-08" db="EMBL/GenBank/DDBJ databases">
        <title>Genome sequence of the pristinamycin over-producing bacterium Streptomyces pristinaespiralis HCCB10218.</title>
        <authorList>
            <person name="Tian J."/>
            <person name="Yang J."/>
            <person name="Li L."/>
            <person name="Ruan L."/>
            <person name="Wei W."/>
            <person name="Zheng G."/>
            <person name="Wei Z."/>
            <person name="Yang S."/>
            <person name="Ge M."/>
            <person name="Jiang W."/>
            <person name="Lu Y."/>
        </authorList>
    </citation>
    <scope>NUCLEOTIDE SEQUENCE [LARGE SCALE GENOMIC DNA]</scope>
    <source>
        <strain evidence="2 3">HCCB 10218</strain>
    </source>
</reference>
<dbReference type="Pfam" id="PF05368">
    <property type="entry name" value="NmrA"/>
    <property type="match status" value="1"/>
</dbReference>
<dbReference type="PANTHER" id="PTHR43162:SF1">
    <property type="entry name" value="PRESTALK A DIFFERENTIATION PROTEIN A"/>
    <property type="match status" value="1"/>
</dbReference>
<dbReference type="Gene3D" id="3.90.25.10">
    <property type="entry name" value="UDP-galactose 4-epimerase, domain 1"/>
    <property type="match status" value="1"/>
</dbReference>